<organism evidence="2 3">
    <name type="scientific">Xylophilus ampelinus</name>
    <dbReference type="NCBI Taxonomy" id="54067"/>
    <lineage>
        <taxon>Bacteria</taxon>
        <taxon>Pseudomonadati</taxon>
        <taxon>Pseudomonadota</taxon>
        <taxon>Betaproteobacteria</taxon>
        <taxon>Burkholderiales</taxon>
        <taxon>Xylophilus</taxon>
    </lineage>
</organism>
<evidence type="ECO:0000256" key="1">
    <source>
        <dbReference type="SAM" id="MobiDB-lite"/>
    </source>
</evidence>
<dbReference type="EMBL" id="QJTC01000019">
    <property type="protein sequence ID" value="PYE75862.1"/>
    <property type="molecule type" value="Genomic_DNA"/>
</dbReference>
<feature type="compositionally biased region" description="Pro residues" evidence="1">
    <location>
        <begin position="260"/>
        <end position="274"/>
    </location>
</feature>
<accession>A0A318SK61</accession>
<dbReference type="RefSeq" id="WP_199399871.1">
    <property type="nucleotide sequence ID" value="NZ_JAMOFZ010000023.1"/>
</dbReference>
<evidence type="ECO:0000313" key="3">
    <source>
        <dbReference type="Proteomes" id="UP000247540"/>
    </source>
</evidence>
<sequence>MPEPTAFGFGEYVPGFDFLQTLAASAAKGMPRATPAGLPDWSAWVAPTLRLEELDKRIQELKTVQFWLEQNARALAATIQALEVQKMSLATLRSMNVQMGDLASAFGFPAAEACAQASAPPAAPAPAARAAGAPGPYDDMFTAGAAAVAPKPAPVPDEPSPAPAASAPQADAAAPSAAPQAATAGPGPAGVVDPLQWWNALTDQFQQIAAAALQDATRAPPVMVDAATRMASAAAVPAGAVPTARKTPSAPGRAKSPVTPRTPTPRVPKAPSPSPRAAAPAPRPVAGPHAPAASSAAPRITRRASPPAAAPAVSRPTRKR</sequence>
<dbReference type="Proteomes" id="UP000247540">
    <property type="component" value="Unassembled WGS sequence"/>
</dbReference>
<keyword evidence="3" id="KW-1185">Reference proteome</keyword>
<feature type="compositionally biased region" description="Low complexity" evidence="1">
    <location>
        <begin position="275"/>
        <end position="320"/>
    </location>
</feature>
<feature type="compositionally biased region" description="Low complexity" evidence="1">
    <location>
        <begin position="163"/>
        <end position="188"/>
    </location>
</feature>
<proteinExistence type="predicted"/>
<name>A0A318SK61_9BURK</name>
<feature type="region of interest" description="Disordered" evidence="1">
    <location>
        <begin position="233"/>
        <end position="320"/>
    </location>
</feature>
<dbReference type="InterPro" id="IPR050026">
    <property type="entry name" value="PHA_gran_PhaM_N"/>
</dbReference>
<dbReference type="AlphaFoldDB" id="A0A318SK61"/>
<dbReference type="NCBIfam" id="NF043076">
    <property type="entry name" value="PHA_gran_PhaM"/>
    <property type="match status" value="1"/>
</dbReference>
<evidence type="ECO:0000313" key="2">
    <source>
        <dbReference type="EMBL" id="PYE75862.1"/>
    </source>
</evidence>
<protein>
    <submittedName>
        <fullName evidence="2">Uncharacterized protein</fullName>
    </submittedName>
</protein>
<feature type="region of interest" description="Disordered" evidence="1">
    <location>
        <begin position="148"/>
        <end position="188"/>
    </location>
</feature>
<comment type="caution">
    <text evidence="2">The sequence shown here is derived from an EMBL/GenBank/DDBJ whole genome shotgun (WGS) entry which is preliminary data.</text>
</comment>
<feature type="compositionally biased region" description="Pro residues" evidence="1">
    <location>
        <begin position="151"/>
        <end position="162"/>
    </location>
</feature>
<reference evidence="2 3" key="1">
    <citation type="submission" date="2018-06" db="EMBL/GenBank/DDBJ databases">
        <title>Genomic Encyclopedia of Type Strains, Phase III (KMG-III): the genomes of soil and plant-associated and newly described type strains.</title>
        <authorList>
            <person name="Whitman W."/>
        </authorList>
    </citation>
    <scope>NUCLEOTIDE SEQUENCE [LARGE SCALE GENOMIC DNA]</scope>
    <source>
        <strain evidence="2 3">CECT 7646</strain>
    </source>
</reference>
<feature type="compositionally biased region" description="Low complexity" evidence="1">
    <location>
        <begin position="233"/>
        <end position="244"/>
    </location>
</feature>
<gene>
    <name evidence="2" type="ORF">DFQ15_11950</name>
</gene>